<dbReference type="SUPFAM" id="SSF56349">
    <property type="entry name" value="DNA breaking-rejoining enzymes"/>
    <property type="match status" value="1"/>
</dbReference>
<dbReference type="PANTHER" id="PTHR34605">
    <property type="entry name" value="PHAGE_INTEGRASE DOMAIN-CONTAINING PROTEIN"/>
    <property type="match status" value="1"/>
</dbReference>
<evidence type="ECO:0000313" key="4">
    <source>
        <dbReference type="Proteomes" id="UP001159405"/>
    </source>
</evidence>
<dbReference type="InterPro" id="IPR052925">
    <property type="entry name" value="Phage_Integrase-like_Recomb"/>
</dbReference>
<dbReference type="PANTHER" id="PTHR34605:SF6">
    <property type="entry name" value="TYR RECOMBINASE DOMAIN-CONTAINING PROTEIN"/>
    <property type="match status" value="1"/>
</dbReference>
<dbReference type="Gene3D" id="1.10.150.130">
    <property type="match status" value="1"/>
</dbReference>
<dbReference type="Proteomes" id="UP001159405">
    <property type="component" value="Unassembled WGS sequence"/>
</dbReference>
<name>A0ABN8N3L3_9CNID</name>
<dbReference type="InterPro" id="IPR011010">
    <property type="entry name" value="DNA_brk_join_enz"/>
</dbReference>
<gene>
    <name evidence="3" type="ORF">PLOB_00000905</name>
</gene>
<reference evidence="3 4" key="1">
    <citation type="submission" date="2022-05" db="EMBL/GenBank/DDBJ databases">
        <authorList>
            <consortium name="Genoscope - CEA"/>
            <person name="William W."/>
        </authorList>
    </citation>
    <scope>NUCLEOTIDE SEQUENCE [LARGE SCALE GENOMIC DNA]</scope>
</reference>
<evidence type="ECO:0000256" key="1">
    <source>
        <dbReference type="ARBA" id="ARBA00023125"/>
    </source>
</evidence>
<keyword evidence="4" id="KW-1185">Reference proteome</keyword>
<organism evidence="3 4">
    <name type="scientific">Porites lobata</name>
    <dbReference type="NCBI Taxonomy" id="104759"/>
    <lineage>
        <taxon>Eukaryota</taxon>
        <taxon>Metazoa</taxon>
        <taxon>Cnidaria</taxon>
        <taxon>Anthozoa</taxon>
        <taxon>Hexacorallia</taxon>
        <taxon>Scleractinia</taxon>
        <taxon>Fungiina</taxon>
        <taxon>Poritidae</taxon>
        <taxon>Porites</taxon>
    </lineage>
</organism>
<accession>A0ABN8N3L3</accession>
<dbReference type="EMBL" id="CALNXK010000010">
    <property type="protein sequence ID" value="CAH3042387.1"/>
    <property type="molecule type" value="Genomic_DNA"/>
</dbReference>
<proteinExistence type="predicted"/>
<evidence type="ECO:0000256" key="2">
    <source>
        <dbReference type="ARBA" id="ARBA00023172"/>
    </source>
</evidence>
<dbReference type="Gene3D" id="1.10.443.10">
    <property type="entry name" value="Intergrase catalytic core"/>
    <property type="match status" value="1"/>
</dbReference>
<dbReference type="InterPro" id="IPR010998">
    <property type="entry name" value="Integrase_recombinase_N"/>
</dbReference>
<dbReference type="SUPFAM" id="SSF47823">
    <property type="entry name" value="lambda integrase-like, N-terminal domain"/>
    <property type="match status" value="1"/>
</dbReference>
<evidence type="ECO:0008006" key="5">
    <source>
        <dbReference type="Google" id="ProtNLM"/>
    </source>
</evidence>
<dbReference type="InterPro" id="IPR013762">
    <property type="entry name" value="Integrase-like_cat_sf"/>
</dbReference>
<protein>
    <recommendedName>
        <fullName evidence="5">Tyr recombinase domain-containing protein</fullName>
    </recommendedName>
</protein>
<keyword evidence="1" id="KW-0238">DNA-binding</keyword>
<evidence type="ECO:0000313" key="3">
    <source>
        <dbReference type="EMBL" id="CAH3042387.1"/>
    </source>
</evidence>
<comment type="caution">
    <text evidence="3">The sequence shown here is derived from an EMBL/GenBank/DDBJ whole genome shotgun (WGS) entry which is preliminary data.</text>
</comment>
<sequence>MKLDLHRLAIKIFQFCAEHSIRLEVQWIPRTENEKADYISRLIDFDDWQITHDLFLSLEELWGPHTVDCFANYYTAKLPRFFSRFWNPGTSGIDFFAQELSSENCLVVPPVSLVARVIHYLSLQKAMATLVVPLLPSSSFWPLLTSKYRLFMKGCFTLNAFRALTLGRNLSSFLGSPRFTGEVVALRFEFLADSTAKKYLKEINKFLLWCRARKIALQLPFSSSVVALYLFGLDQQLRSPAAMVLVHAALKWFHSFVPDDGPNPLDNACCKNLIECAKRTRSNPVHKKKPVDPAIIRSIIGRHGAEEASLKDLRIAPISSLGFAGFFRFNELANIQPKHLTFCDGFVKIFVPRSKTDVYREGNYVYIAKLENKYCPVAILRRYIEAANLDLSSHLPLFRPLTKNKSGYTLRNGKLSYTRCREIFKTTLKDLGYDPKEYGLHSLRSGGATAVISNNASKAVSERLLKLHGRWKTDEAKDMYVLETECNRLSVTKHLGI</sequence>
<keyword evidence="2" id="KW-0233">DNA recombination</keyword>